<dbReference type="InterPro" id="IPR010699">
    <property type="entry name" value="DUF1275"/>
</dbReference>
<organism evidence="3 4">
    <name type="scientific">Humicola insolens</name>
    <name type="common">Soft-rot fungus</name>
    <dbReference type="NCBI Taxonomy" id="85995"/>
    <lineage>
        <taxon>Eukaryota</taxon>
        <taxon>Fungi</taxon>
        <taxon>Dikarya</taxon>
        <taxon>Ascomycota</taxon>
        <taxon>Pezizomycotina</taxon>
        <taxon>Sordariomycetes</taxon>
        <taxon>Sordariomycetidae</taxon>
        <taxon>Sordariales</taxon>
        <taxon>Chaetomiaceae</taxon>
        <taxon>Mycothermus</taxon>
    </lineage>
</organism>
<comment type="caution">
    <text evidence="3">The sequence shown here is derived from an EMBL/GenBank/DDBJ whole genome shotgun (WGS) entry which is preliminary data.</text>
</comment>
<dbReference type="PANTHER" id="PTHR37488:SF2">
    <property type="entry name" value="DUF1275 DOMAIN-CONTAINING PROTEIN"/>
    <property type="match status" value="1"/>
</dbReference>
<dbReference type="Pfam" id="PF06912">
    <property type="entry name" value="DUF1275"/>
    <property type="match status" value="1"/>
</dbReference>
<keyword evidence="2" id="KW-0812">Transmembrane</keyword>
<evidence type="ECO:0008006" key="5">
    <source>
        <dbReference type="Google" id="ProtNLM"/>
    </source>
</evidence>
<dbReference type="PANTHER" id="PTHR37488">
    <property type="entry name" value="DUF1275 DOMAIN-CONTAINING PROTEIN"/>
    <property type="match status" value="1"/>
</dbReference>
<name>A0ABR3VKN0_HUMIN</name>
<evidence type="ECO:0000256" key="2">
    <source>
        <dbReference type="SAM" id="Phobius"/>
    </source>
</evidence>
<feature type="transmembrane region" description="Helical" evidence="2">
    <location>
        <begin position="129"/>
        <end position="147"/>
    </location>
</feature>
<evidence type="ECO:0000313" key="3">
    <source>
        <dbReference type="EMBL" id="KAL1842359.1"/>
    </source>
</evidence>
<feature type="region of interest" description="Disordered" evidence="1">
    <location>
        <begin position="1"/>
        <end position="23"/>
    </location>
</feature>
<accession>A0ABR3VKN0</accession>
<gene>
    <name evidence="3" type="ORF">VTJ49DRAFT_5424</name>
</gene>
<protein>
    <recommendedName>
        <fullName evidence="5">DUF1275 domain protein</fullName>
    </recommendedName>
</protein>
<sequence length="284" mass="30276">MLPPDDSPTRDSSIAEGMTNPKSEKAPSLFSRAWVYLNQDVRASGLAELELLILTFCIGLQDAVSFPDFHCFASNQTGNTVFLVLAIVLPEADGDMFVTANIGVALGFFLLAAMLTGQLGHRVGPRRRGWLILCNLIQTCLVFAAAAMQHIQHRRHPWPPEGKTSAATLWAIGLLASAAGGQVVQSRALRMTEITTAMATAAWVDLLIDPALLAHPVKNRPRNRRLGFLAALLLGTLAGAFVFKRLGSPAALMVSAAGKVLVAGMFLLNPAEREKGEEGVGGAV</sequence>
<evidence type="ECO:0000256" key="1">
    <source>
        <dbReference type="SAM" id="MobiDB-lite"/>
    </source>
</evidence>
<dbReference type="Proteomes" id="UP001583172">
    <property type="component" value="Unassembled WGS sequence"/>
</dbReference>
<reference evidence="3 4" key="1">
    <citation type="journal article" date="2024" name="Commun. Biol.">
        <title>Comparative genomic analysis of thermophilic fungi reveals convergent evolutionary adaptations and gene losses.</title>
        <authorList>
            <person name="Steindorff A.S."/>
            <person name="Aguilar-Pontes M.V."/>
            <person name="Robinson A.J."/>
            <person name="Andreopoulos B."/>
            <person name="LaButti K."/>
            <person name="Kuo A."/>
            <person name="Mondo S."/>
            <person name="Riley R."/>
            <person name="Otillar R."/>
            <person name="Haridas S."/>
            <person name="Lipzen A."/>
            <person name="Grimwood J."/>
            <person name="Schmutz J."/>
            <person name="Clum A."/>
            <person name="Reid I.D."/>
            <person name="Moisan M.C."/>
            <person name="Butler G."/>
            <person name="Nguyen T.T.M."/>
            <person name="Dewar K."/>
            <person name="Conant G."/>
            <person name="Drula E."/>
            <person name="Henrissat B."/>
            <person name="Hansel C."/>
            <person name="Singer S."/>
            <person name="Hutchinson M.I."/>
            <person name="de Vries R.P."/>
            <person name="Natvig D.O."/>
            <person name="Powell A.J."/>
            <person name="Tsang A."/>
            <person name="Grigoriev I.V."/>
        </authorList>
    </citation>
    <scope>NUCLEOTIDE SEQUENCE [LARGE SCALE GENOMIC DNA]</scope>
    <source>
        <strain evidence="3 4">CBS 620.91</strain>
    </source>
</reference>
<dbReference type="EMBL" id="JAZGSY010000045">
    <property type="protein sequence ID" value="KAL1842359.1"/>
    <property type="molecule type" value="Genomic_DNA"/>
</dbReference>
<feature type="transmembrane region" description="Helical" evidence="2">
    <location>
        <begin position="226"/>
        <end position="243"/>
    </location>
</feature>
<feature type="transmembrane region" description="Helical" evidence="2">
    <location>
        <begin position="96"/>
        <end position="117"/>
    </location>
</feature>
<keyword evidence="4" id="KW-1185">Reference proteome</keyword>
<feature type="transmembrane region" description="Helical" evidence="2">
    <location>
        <begin position="167"/>
        <end position="184"/>
    </location>
</feature>
<keyword evidence="2" id="KW-1133">Transmembrane helix</keyword>
<evidence type="ECO:0000313" key="4">
    <source>
        <dbReference type="Proteomes" id="UP001583172"/>
    </source>
</evidence>
<keyword evidence="2" id="KW-0472">Membrane</keyword>
<proteinExistence type="predicted"/>